<dbReference type="InterPro" id="IPR005895">
    <property type="entry name" value="ABC_transptr_haem_export_CcmA"/>
</dbReference>
<dbReference type="RefSeq" id="WP_085887068.1">
    <property type="nucleotide sequence ID" value="NZ_FWFN01000002.1"/>
</dbReference>
<dbReference type="OrthoDB" id="9800654at2"/>
<accession>A0A1X6YS31</accession>
<dbReference type="Proteomes" id="UP000193963">
    <property type="component" value="Unassembled WGS sequence"/>
</dbReference>
<dbReference type="EMBL" id="FWFN01000002">
    <property type="protein sequence ID" value="SLN29093.1"/>
    <property type="molecule type" value="Genomic_DNA"/>
</dbReference>
<dbReference type="AlphaFoldDB" id="A0A1X6YS31"/>
<keyword evidence="3" id="KW-0201">Cytochrome c-type biogenesis</keyword>
<dbReference type="GO" id="GO:0016887">
    <property type="term" value="F:ATP hydrolysis activity"/>
    <property type="evidence" value="ECO:0007669"/>
    <property type="project" value="InterPro"/>
</dbReference>
<dbReference type="InterPro" id="IPR003439">
    <property type="entry name" value="ABC_transporter-like_ATP-bd"/>
</dbReference>
<protein>
    <submittedName>
        <fullName evidence="8">Cytochrome c biogenesis ATP-binding export protein CcmA</fullName>
        <ecNumber evidence="8">3.6.3.41</ecNumber>
    </submittedName>
</protein>
<dbReference type="GO" id="GO:0022857">
    <property type="term" value="F:transmembrane transporter activity"/>
    <property type="evidence" value="ECO:0007669"/>
    <property type="project" value="InterPro"/>
</dbReference>
<keyword evidence="8" id="KW-0378">Hydrolase</keyword>
<dbReference type="InterPro" id="IPR027417">
    <property type="entry name" value="P-loop_NTPase"/>
</dbReference>
<name>A0A1X6YS31_9RHOB</name>
<keyword evidence="5" id="KW-1278">Translocase</keyword>
<dbReference type="PANTHER" id="PTHR43499:SF1">
    <property type="entry name" value="ABC TRANSPORTER I FAMILY MEMBER 1"/>
    <property type="match status" value="1"/>
</dbReference>
<keyword evidence="1" id="KW-0813">Transport</keyword>
<dbReference type="PROSITE" id="PS50893">
    <property type="entry name" value="ABC_TRANSPORTER_2"/>
    <property type="match status" value="1"/>
</dbReference>
<reference evidence="8 9" key="1">
    <citation type="submission" date="2017-03" db="EMBL/GenBank/DDBJ databases">
        <authorList>
            <person name="Afonso C.L."/>
            <person name="Miller P.J."/>
            <person name="Scott M.A."/>
            <person name="Spackman E."/>
            <person name="Goraichik I."/>
            <person name="Dimitrov K.M."/>
            <person name="Suarez D.L."/>
            <person name="Swayne D.E."/>
        </authorList>
    </citation>
    <scope>NUCLEOTIDE SEQUENCE [LARGE SCALE GENOMIC DNA]</scope>
    <source>
        <strain evidence="8 9">CECT 7751</strain>
    </source>
</reference>
<keyword evidence="4 8" id="KW-0067">ATP-binding</keyword>
<gene>
    <name evidence="8" type="primary">ccmA</name>
    <name evidence="8" type="ORF">PSM7751_01181</name>
</gene>
<evidence type="ECO:0000256" key="3">
    <source>
        <dbReference type="ARBA" id="ARBA00022748"/>
    </source>
</evidence>
<keyword evidence="2" id="KW-0547">Nucleotide-binding</keyword>
<evidence type="ECO:0000256" key="1">
    <source>
        <dbReference type="ARBA" id="ARBA00022448"/>
    </source>
</evidence>
<evidence type="ECO:0000313" key="8">
    <source>
        <dbReference type="EMBL" id="SLN29093.1"/>
    </source>
</evidence>
<dbReference type="Pfam" id="PF00005">
    <property type="entry name" value="ABC_tran"/>
    <property type="match status" value="1"/>
</dbReference>
<evidence type="ECO:0000256" key="6">
    <source>
        <dbReference type="ARBA" id="ARBA00023136"/>
    </source>
</evidence>
<sequence length="207" mass="21725">MEMKVTDLAVARGGVPLLAGVSFTLAPGRALILRGPNGSGKTTLLRALAGLQPPLAGEMSFDREAVAYGGHADGLKAQMTVTENLTFWAAVHGLREIDPALTAFDLEGLRDRLAGTLSAGQKRRLGLARLMVTGRPLWLLDEPTVSLDTASVGLFAEAVRGHLARGGMAVIATHIELGLPEAEVLDVGPLKAVLPAAQLDDFDEAFL</sequence>
<dbReference type="SUPFAM" id="SSF52540">
    <property type="entry name" value="P-loop containing nucleoside triphosphate hydrolases"/>
    <property type="match status" value="1"/>
</dbReference>
<dbReference type="InterPro" id="IPR003593">
    <property type="entry name" value="AAA+_ATPase"/>
</dbReference>
<dbReference type="InterPro" id="IPR017871">
    <property type="entry name" value="ABC_transporter-like_CS"/>
</dbReference>
<evidence type="ECO:0000259" key="7">
    <source>
        <dbReference type="PROSITE" id="PS50893"/>
    </source>
</evidence>
<dbReference type="PANTHER" id="PTHR43499">
    <property type="entry name" value="ABC TRANSPORTER I FAMILY MEMBER 1"/>
    <property type="match status" value="1"/>
</dbReference>
<evidence type="ECO:0000256" key="4">
    <source>
        <dbReference type="ARBA" id="ARBA00022840"/>
    </source>
</evidence>
<dbReference type="PROSITE" id="PS00211">
    <property type="entry name" value="ABC_TRANSPORTER_1"/>
    <property type="match status" value="1"/>
</dbReference>
<dbReference type="NCBIfam" id="TIGR01189">
    <property type="entry name" value="ccmA"/>
    <property type="match status" value="1"/>
</dbReference>
<dbReference type="EC" id="3.6.3.41" evidence="8"/>
<dbReference type="SMART" id="SM00382">
    <property type="entry name" value="AAA"/>
    <property type="match status" value="1"/>
</dbReference>
<keyword evidence="9" id="KW-1185">Reference proteome</keyword>
<organism evidence="8 9">
    <name type="scientific">Pseudooceanicola marinus</name>
    <dbReference type="NCBI Taxonomy" id="396013"/>
    <lineage>
        <taxon>Bacteria</taxon>
        <taxon>Pseudomonadati</taxon>
        <taxon>Pseudomonadota</taxon>
        <taxon>Alphaproteobacteria</taxon>
        <taxon>Rhodobacterales</taxon>
        <taxon>Paracoccaceae</taxon>
        <taxon>Pseudooceanicola</taxon>
    </lineage>
</organism>
<evidence type="ECO:0000313" key="9">
    <source>
        <dbReference type="Proteomes" id="UP000193963"/>
    </source>
</evidence>
<keyword evidence="6" id="KW-0472">Membrane</keyword>
<dbReference type="Gene3D" id="3.40.50.300">
    <property type="entry name" value="P-loop containing nucleotide triphosphate hydrolases"/>
    <property type="match status" value="1"/>
</dbReference>
<dbReference type="GO" id="GO:0017004">
    <property type="term" value="P:cytochrome complex assembly"/>
    <property type="evidence" value="ECO:0007669"/>
    <property type="project" value="UniProtKB-KW"/>
</dbReference>
<proteinExistence type="predicted"/>
<dbReference type="GO" id="GO:0005524">
    <property type="term" value="F:ATP binding"/>
    <property type="evidence" value="ECO:0007669"/>
    <property type="project" value="UniProtKB-KW"/>
</dbReference>
<feature type="domain" description="ABC transporter" evidence="7">
    <location>
        <begin position="3"/>
        <end position="206"/>
    </location>
</feature>
<evidence type="ECO:0000256" key="5">
    <source>
        <dbReference type="ARBA" id="ARBA00022967"/>
    </source>
</evidence>
<evidence type="ECO:0000256" key="2">
    <source>
        <dbReference type="ARBA" id="ARBA00022741"/>
    </source>
</evidence>